<evidence type="ECO:0008006" key="3">
    <source>
        <dbReference type="Google" id="ProtNLM"/>
    </source>
</evidence>
<dbReference type="InterPro" id="IPR032675">
    <property type="entry name" value="LRR_dom_sf"/>
</dbReference>
<dbReference type="Gene3D" id="3.80.10.10">
    <property type="entry name" value="Ribonuclease Inhibitor"/>
    <property type="match status" value="1"/>
</dbReference>
<organism evidence="1">
    <name type="scientific">Absidia glauca</name>
    <name type="common">Pin mould</name>
    <dbReference type="NCBI Taxonomy" id="4829"/>
    <lineage>
        <taxon>Eukaryota</taxon>
        <taxon>Fungi</taxon>
        <taxon>Fungi incertae sedis</taxon>
        <taxon>Mucoromycota</taxon>
        <taxon>Mucoromycotina</taxon>
        <taxon>Mucoromycetes</taxon>
        <taxon>Mucorales</taxon>
        <taxon>Cunninghamellaceae</taxon>
        <taxon>Absidia</taxon>
    </lineage>
</organism>
<evidence type="ECO:0000313" key="1">
    <source>
        <dbReference type="EMBL" id="SAL97666.1"/>
    </source>
</evidence>
<dbReference type="InParanoid" id="A0A168LXM0"/>
<protein>
    <recommendedName>
        <fullName evidence="3">F-box domain-containing protein</fullName>
    </recommendedName>
</protein>
<reference evidence="1" key="1">
    <citation type="submission" date="2016-04" db="EMBL/GenBank/DDBJ databases">
        <authorList>
            <person name="Evans L.H."/>
            <person name="Alamgir A."/>
            <person name="Owens N."/>
            <person name="Weber N.D."/>
            <person name="Virtaneva K."/>
            <person name="Barbian K."/>
            <person name="Babar A."/>
            <person name="Rosenke K."/>
        </authorList>
    </citation>
    <scope>NUCLEOTIDE SEQUENCE [LARGE SCALE GENOMIC DNA]</scope>
    <source>
        <strain evidence="1">CBS 101.48</strain>
    </source>
</reference>
<gene>
    <name evidence="1" type="primary">ABSGL_03173.1 scaffold 4267</name>
</gene>
<dbReference type="OrthoDB" id="10257471at2759"/>
<dbReference type="SUPFAM" id="SSF52047">
    <property type="entry name" value="RNI-like"/>
    <property type="match status" value="1"/>
</dbReference>
<dbReference type="Proteomes" id="UP000078561">
    <property type="component" value="Unassembled WGS sequence"/>
</dbReference>
<dbReference type="EMBL" id="LT551899">
    <property type="protein sequence ID" value="SAL97666.1"/>
    <property type="molecule type" value="Genomic_DNA"/>
</dbReference>
<sequence length="418" mass="47758">MSYLTGASLEVLHLILYNVDQQSDLYQCALVNKSLYAATSPLLWREPKLLARGTKRKDSISFWLLRSFRQARIHGLHATSLGHYIRTLSIRRCTTLQDMRQVINNVPLVEELVIDISTLKDKDMERIAIKCPQLKRLSLRFLTDGSDRFFEPLRHCTNLRELSIIKVHRSLNHLKSLKHSGLEKLTVHSYYCFDEISLGLTFGNIPALTHLDMAAMTEAYFRHYQTLPSPTLFPGLTDLRIAMPHHTTTADDAVVSFFKAHPLICTLSIKGMIIDPVIMTSLASDLVHLKRLSFINNGHLPPLTKSLPLVEKLTVRDCHMNVDSTVRMAMHLPNIHYIHVGKYVYSSRHFNRNFVGDILQANGPTVESRTHLTHLDFASHDSVPGDLMVYLPRRMDGKLIQEDLERIRKTALGLVWID</sequence>
<proteinExistence type="predicted"/>
<keyword evidence="2" id="KW-1185">Reference proteome</keyword>
<accession>A0A168LXM0</accession>
<name>A0A168LXM0_ABSGL</name>
<dbReference type="AlphaFoldDB" id="A0A168LXM0"/>
<evidence type="ECO:0000313" key="2">
    <source>
        <dbReference type="Proteomes" id="UP000078561"/>
    </source>
</evidence>